<dbReference type="VEuPathDB" id="VectorBase:LDEU004766"/>
<comment type="caution">
    <text evidence="4">The sequence shown here is derived from an EMBL/GenBank/DDBJ whole genome shotgun (WGS) entry which is preliminary data.</text>
</comment>
<feature type="domain" description="C2H2-type" evidence="3">
    <location>
        <begin position="274"/>
        <end position="303"/>
    </location>
</feature>
<proteinExistence type="predicted"/>
<dbReference type="Proteomes" id="UP000288716">
    <property type="component" value="Unassembled WGS sequence"/>
</dbReference>
<feature type="region of interest" description="Disordered" evidence="2">
    <location>
        <begin position="239"/>
        <end position="269"/>
    </location>
</feature>
<organism evidence="4 5">
    <name type="scientific">Leptotrombidium deliense</name>
    <dbReference type="NCBI Taxonomy" id="299467"/>
    <lineage>
        <taxon>Eukaryota</taxon>
        <taxon>Metazoa</taxon>
        <taxon>Ecdysozoa</taxon>
        <taxon>Arthropoda</taxon>
        <taxon>Chelicerata</taxon>
        <taxon>Arachnida</taxon>
        <taxon>Acari</taxon>
        <taxon>Acariformes</taxon>
        <taxon>Trombidiformes</taxon>
        <taxon>Prostigmata</taxon>
        <taxon>Anystina</taxon>
        <taxon>Parasitengona</taxon>
        <taxon>Trombiculoidea</taxon>
        <taxon>Trombiculidae</taxon>
        <taxon>Leptotrombidium</taxon>
    </lineage>
</organism>
<accession>A0A443SIC1</accession>
<dbReference type="PROSITE" id="PS00028">
    <property type="entry name" value="ZINC_FINGER_C2H2_1"/>
    <property type="match status" value="2"/>
</dbReference>
<evidence type="ECO:0000256" key="2">
    <source>
        <dbReference type="SAM" id="MobiDB-lite"/>
    </source>
</evidence>
<reference evidence="4 5" key="1">
    <citation type="journal article" date="2018" name="Gigascience">
        <title>Genomes of trombidid mites reveal novel predicted allergens and laterally-transferred genes associated with secondary metabolism.</title>
        <authorList>
            <person name="Dong X."/>
            <person name="Chaisiri K."/>
            <person name="Xia D."/>
            <person name="Armstrong S.D."/>
            <person name="Fang Y."/>
            <person name="Donnelly M.J."/>
            <person name="Kadowaki T."/>
            <person name="McGarry J.W."/>
            <person name="Darby A.C."/>
            <person name="Makepeace B.L."/>
        </authorList>
    </citation>
    <scope>NUCLEOTIDE SEQUENCE [LARGE SCALE GENOMIC DNA]</scope>
    <source>
        <strain evidence="4">UoL-UT</strain>
    </source>
</reference>
<evidence type="ECO:0000313" key="4">
    <source>
        <dbReference type="EMBL" id="RWS27274.1"/>
    </source>
</evidence>
<dbReference type="SMART" id="SM00355">
    <property type="entry name" value="ZnF_C2H2"/>
    <property type="match status" value="2"/>
</dbReference>
<feature type="compositionally biased region" description="Polar residues" evidence="2">
    <location>
        <begin position="347"/>
        <end position="358"/>
    </location>
</feature>
<dbReference type="SUPFAM" id="SSF57667">
    <property type="entry name" value="beta-beta-alpha zinc fingers"/>
    <property type="match status" value="1"/>
</dbReference>
<feature type="compositionally biased region" description="Low complexity" evidence="2">
    <location>
        <begin position="327"/>
        <end position="340"/>
    </location>
</feature>
<dbReference type="GO" id="GO:0008270">
    <property type="term" value="F:zinc ion binding"/>
    <property type="evidence" value="ECO:0007669"/>
    <property type="project" value="UniProtKB-KW"/>
</dbReference>
<keyword evidence="1" id="KW-0479">Metal-binding</keyword>
<dbReference type="PROSITE" id="PS50157">
    <property type="entry name" value="ZINC_FINGER_C2H2_2"/>
    <property type="match status" value="1"/>
</dbReference>
<dbReference type="EMBL" id="NCKV01002137">
    <property type="protein sequence ID" value="RWS27274.1"/>
    <property type="molecule type" value="Genomic_DNA"/>
</dbReference>
<dbReference type="Gene3D" id="3.30.160.60">
    <property type="entry name" value="Classic Zinc Finger"/>
    <property type="match status" value="1"/>
</dbReference>
<name>A0A443SIC1_9ACAR</name>
<dbReference type="OrthoDB" id="10597853at2759"/>
<evidence type="ECO:0000313" key="5">
    <source>
        <dbReference type="Proteomes" id="UP000288716"/>
    </source>
</evidence>
<dbReference type="InterPro" id="IPR036236">
    <property type="entry name" value="Znf_C2H2_sf"/>
</dbReference>
<keyword evidence="1" id="KW-0862">Zinc</keyword>
<dbReference type="AlphaFoldDB" id="A0A443SIC1"/>
<protein>
    <recommendedName>
        <fullName evidence="3">C2H2-type domain-containing protein</fullName>
    </recommendedName>
</protein>
<feature type="compositionally biased region" description="Basic and acidic residues" evidence="2">
    <location>
        <begin position="239"/>
        <end position="252"/>
    </location>
</feature>
<feature type="region of interest" description="Disordered" evidence="2">
    <location>
        <begin position="316"/>
        <end position="365"/>
    </location>
</feature>
<evidence type="ECO:0000259" key="3">
    <source>
        <dbReference type="PROSITE" id="PS50157"/>
    </source>
</evidence>
<sequence>MGSYLSFFGAKTNVGECNGETAAVVDEGSDAAKSASSEIAIEEKQREFRNECAFEDGGNNTVNGLKDEINTVNSLNEEIHTVNGLKGEIGEQKSLSNDNISQSLDFEFDFEGNNSNIAEIVSTVDGELCSVSSSVVSQTNNALYDEVADSYNLLYAGNQCISSSLEATRDTIGDLDLNITEDAKAETNEEQDDRMEQPEAEASSFIQEKIGEYFFCTFPKCKSKFKKLGHFERHLNNVHDVKSSHPSHESRESTSLSSPQVDSSPTKHPSGKPFVCLYGGCNKAYKTRSSYVKHVEAHERESPSIAEPGYDVLLSGGKRKRNLSQTDRSSVSSRSGSVGSKSDRSSTCDSTTYQNGRNSSRKKRK</sequence>
<evidence type="ECO:0000256" key="1">
    <source>
        <dbReference type="PROSITE-ProRule" id="PRU00042"/>
    </source>
</evidence>
<keyword evidence="5" id="KW-1185">Reference proteome</keyword>
<gene>
    <name evidence="4" type="ORF">B4U80_13728</name>
</gene>
<keyword evidence="1" id="KW-0863">Zinc-finger</keyword>
<dbReference type="InterPro" id="IPR013087">
    <property type="entry name" value="Znf_C2H2_type"/>
</dbReference>